<dbReference type="Gene3D" id="3.40.50.150">
    <property type="entry name" value="Vaccinia Virus protein VP39"/>
    <property type="match status" value="1"/>
</dbReference>
<proteinExistence type="predicted"/>
<dbReference type="SUPFAM" id="SSF53335">
    <property type="entry name" value="S-adenosyl-L-methionine-dependent methyltransferases"/>
    <property type="match status" value="1"/>
</dbReference>
<dbReference type="Pfam" id="PF05175">
    <property type="entry name" value="MTS"/>
    <property type="match status" value="1"/>
</dbReference>
<dbReference type="InterPro" id="IPR050320">
    <property type="entry name" value="N5-glutamine_MTase"/>
</dbReference>
<dbReference type="CDD" id="cd02440">
    <property type="entry name" value="AdoMet_MTases"/>
    <property type="match status" value="1"/>
</dbReference>
<sequence length="255" mass="26403">MTYDAVVTTLRAAGCVYAEDEAALLLAADGDPAALVARRVAGEPLEWILGWASFADEAGHGVRVVVRPGVFVPRGRTIELALAAADALPPDGVLVELCCGSGAISAFLHQLAPGAHFHAADIDPLAVACARENLPFAEVVEGDLFAPLPSSLRGAVDVVVANTPYVPSDQVTLMPPEARDHEPLHTLDGGLDGLHLLRRIAAEAGAWLRPGGTVLIEISETQYDVAAAAFEAAGLVTSARIDPDGTTVIIGTPVD</sequence>
<dbReference type="InterPro" id="IPR022446">
    <property type="entry name" value="MeTrfrase_put"/>
</dbReference>
<name>A0A3N0CD51_9ACTN</name>
<dbReference type="PANTHER" id="PTHR18895:SF74">
    <property type="entry name" value="MTRF1L RELEASE FACTOR GLUTAMINE METHYLTRANSFERASE"/>
    <property type="match status" value="1"/>
</dbReference>
<dbReference type="EMBL" id="RJSE01000008">
    <property type="protein sequence ID" value="RNL61384.1"/>
    <property type="molecule type" value="Genomic_DNA"/>
</dbReference>
<dbReference type="InterPro" id="IPR007848">
    <property type="entry name" value="Small_mtfrase_dom"/>
</dbReference>
<protein>
    <recommendedName>
        <fullName evidence="1">Methyltransferase small domain-containing protein</fullName>
    </recommendedName>
</protein>
<dbReference type="GO" id="GO:0008168">
    <property type="term" value="F:methyltransferase activity"/>
    <property type="evidence" value="ECO:0007669"/>
    <property type="project" value="InterPro"/>
</dbReference>
<reference evidence="2 3" key="1">
    <citation type="submission" date="2018-11" db="EMBL/GenBank/DDBJ databases">
        <authorList>
            <person name="Li F."/>
        </authorList>
    </citation>
    <scope>NUCLEOTIDE SEQUENCE [LARGE SCALE GENOMIC DNA]</scope>
    <source>
        <strain evidence="2 3">Gsoil 097</strain>
    </source>
</reference>
<evidence type="ECO:0000313" key="2">
    <source>
        <dbReference type="EMBL" id="RNL61384.1"/>
    </source>
</evidence>
<keyword evidence="3" id="KW-1185">Reference proteome</keyword>
<organism evidence="2 3">
    <name type="scientific">Nocardioides marmoriginsengisoli</name>
    <dbReference type="NCBI Taxonomy" id="661483"/>
    <lineage>
        <taxon>Bacteria</taxon>
        <taxon>Bacillati</taxon>
        <taxon>Actinomycetota</taxon>
        <taxon>Actinomycetes</taxon>
        <taxon>Propionibacteriales</taxon>
        <taxon>Nocardioidaceae</taxon>
        <taxon>Nocardioides</taxon>
    </lineage>
</organism>
<comment type="caution">
    <text evidence="2">The sequence shown here is derived from an EMBL/GenBank/DDBJ whole genome shotgun (WGS) entry which is preliminary data.</text>
</comment>
<dbReference type="Proteomes" id="UP000267128">
    <property type="component" value="Unassembled WGS sequence"/>
</dbReference>
<accession>A0A3N0CD51</accession>
<evidence type="ECO:0000259" key="1">
    <source>
        <dbReference type="Pfam" id="PF05175"/>
    </source>
</evidence>
<dbReference type="InterPro" id="IPR029063">
    <property type="entry name" value="SAM-dependent_MTases_sf"/>
</dbReference>
<gene>
    <name evidence="2" type="ORF">EFK50_17160</name>
</gene>
<dbReference type="AlphaFoldDB" id="A0A3N0CD51"/>
<dbReference type="OrthoDB" id="9800643at2"/>
<dbReference type="PANTHER" id="PTHR18895">
    <property type="entry name" value="HEMK METHYLTRANSFERASE"/>
    <property type="match status" value="1"/>
</dbReference>
<evidence type="ECO:0000313" key="3">
    <source>
        <dbReference type="Proteomes" id="UP000267128"/>
    </source>
</evidence>
<feature type="domain" description="Methyltransferase small" evidence="1">
    <location>
        <begin position="90"/>
        <end position="170"/>
    </location>
</feature>
<dbReference type="NCBIfam" id="TIGR03704">
    <property type="entry name" value="PrmC_rel_meth"/>
    <property type="match status" value="1"/>
</dbReference>